<dbReference type="SUPFAM" id="SSF55874">
    <property type="entry name" value="ATPase domain of HSP90 chaperone/DNA topoisomerase II/histidine kinase"/>
    <property type="match status" value="1"/>
</dbReference>
<dbReference type="InterPro" id="IPR003594">
    <property type="entry name" value="HATPase_dom"/>
</dbReference>
<feature type="domain" description="Histidine kinase" evidence="5">
    <location>
        <begin position="187"/>
        <end position="399"/>
    </location>
</feature>
<evidence type="ECO:0000259" key="5">
    <source>
        <dbReference type="PROSITE" id="PS50109"/>
    </source>
</evidence>
<organism evidence="6 7">
    <name type="scientific">Lacinutrix venerupis</name>
    <dbReference type="NCBI Taxonomy" id="1486034"/>
    <lineage>
        <taxon>Bacteria</taxon>
        <taxon>Pseudomonadati</taxon>
        <taxon>Bacteroidota</taxon>
        <taxon>Flavobacteriia</taxon>
        <taxon>Flavobacteriales</taxon>
        <taxon>Flavobacteriaceae</taxon>
        <taxon>Lacinutrix</taxon>
    </lineage>
</organism>
<dbReference type="SMART" id="SM00065">
    <property type="entry name" value="GAF"/>
    <property type="match status" value="1"/>
</dbReference>
<feature type="coiled-coil region" evidence="4">
    <location>
        <begin position="157"/>
        <end position="184"/>
    </location>
</feature>
<dbReference type="InterPro" id="IPR003661">
    <property type="entry name" value="HisK_dim/P_dom"/>
</dbReference>
<evidence type="ECO:0000256" key="4">
    <source>
        <dbReference type="SAM" id="Coils"/>
    </source>
</evidence>
<protein>
    <recommendedName>
        <fullName evidence="2">histidine kinase</fullName>
        <ecNumber evidence="2">2.7.13.3</ecNumber>
    </recommendedName>
</protein>
<dbReference type="InterPro" id="IPR036097">
    <property type="entry name" value="HisK_dim/P_sf"/>
</dbReference>
<evidence type="ECO:0000256" key="1">
    <source>
        <dbReference type="ARBA" id="ARBA00000085"/>
    </source>
</evidence>
<sequence>MIEPLTPKNEYERQKAVESYSILDTLPEESYDNITEIVSYITKAPISLITLLDNDRNYIKSNCGFPISESPRNISFCGHAINQKEKIMVVEDAREDERFINNPLVEEHKAIFYAGVPLINPQGYKLGTLCVYDHEPRQLNKTQKKALISMSKHVVNLFEQRLQNKALEDIKKRLEKRNQELNKFASIVSHDLKSPITNIIALTELLEDENKGKLNDDSKTYLNYLKSSSTALKDYIDGLLIYYKNDDLLELNKETTTFNDLITKATKIAIPERDVILKSTQSDKEIIVNKSVILQIFVNLLTNAVKYGDKNPTEIFVEFSESEKYYNFSVKDNGKGIPNNQLTSIFDLFTTLKVKDKHGNLGTGIGLASVKKLVEHQGGSISVNSTEGLGSIFSFTIEK</sequence>
<dbReference type="SMART" id="SM00387">
    <property type="entry name" value="HATPase_c"/>
    <property type="match status" value="1"/>
</dbReference>
<dbReference type="PANTHER" id="PTHR43102:SF2">
    <property type="entry name" value="GAF DOMAIN-CONTAINING PROTEIN"/>
    <property type="match status" value="1"/>
</dbReference>
<dbReference type="KEGG" id="lvn:BWR22_06460"/>
<proteinExistence type="predicted"/>
<dbReference type="Proteomes" id="UP000187506">
    <property type="component" value="Chromosome"/>
</dbReference>
<dbReference type="PANTHER" id="PTHR43102">
    <property type="entry name" value="SLR1143 PROTEIN"/>
    <property type="match status" value="1"/>
</dbReference>
<dbReference type="Pfam" id="PF01590">
    <property type="entry name" value="GAF"/>
    <property type="match status" value="1"/>
</dbReference>
<dbReference type="InterPro" id="IPR036890">
    <property type="entry name" value="HATPase_C_sf"/>
</dbReference>
<dbReference type="InterPro" id="IPR005467">
    <property type="entry name" value="His_kinase_dom"/>
</dbReference>
<dbReference type="PRINTS" id="PR00344">
    <property type="entry name" value="BCTRLSENSOR"/>
</dbReference>
<dbReference type="GO" id="GO:0000155">
    <property type="term" value="F:phosphorelay sensor kinase activity"/>
    <property type="evidence" value="ECO:0007669"/>
    <property type="project" value="InterPro"/>
</dbReference>
<evidence type="ECO:0000313" key="7">
    <source>
        <dbReference type="Proteomes" id="UP000187506"/>
    </source>
</evidence>
<dbReference type="AlphaFoldDB" id="A0AAC9PWD3"/>
<dbReference type="Pfam" id="PF00512">
    <property type="entry name" value="HisKA"/>
    <property type="match status" value="1"/>
</dbReference>
<dbReference type="CDD" id="cd00075">
    <property type="entry name" value="HATPase"/>
    <property type="match status" value="1"/>
</dbReference>
<comment type="catalytic activity">
    <reaction evidence="1">
        <text>ATP + protein L-histidine = ADP + protein N-phospho-L-histidine.</text>
        <dbReference type="EC" id="2.7.13.3"/>
    </reaction>
</comment>
<dbReference type="SMART" id="SM00388">
    <property type="entry name" value="HisKA"/>
    <property type="match status" value="1"/>
</dbReference>
<dbReference type="SUPFAM" id="SSF47384">
    <property type="entry name" value="Homodimeric domain of signal transducing histidine kinase"/>
    <property type="match status" value="1"/>
</dbReference>
<accession>A0AAC9PWD3</accession>
<dbReference type="EC" id="2.7.13.3" evidence="2"/>
<dbReference type="SUPFAM" id="SSF55781">
    <property type="entry name" value="GAF domain-like"/>
    <property type="match status" value="1"/>
</dbReference>
<dbReference type="Gene3D" id="3.30.450.40">
    <property type="match status" value="1"/>
</dbReference>
<dbReference type="PROSITE" id="PS50109">
    <property type="entry name" value="HIS_KIN"/>
    <property type="match status" value="1"/>
</dbReference>
<keyword evidence="7" id="KW-1185">Reference proteome</keyword>
<dbReference type="InterPro" id="IPR003018">
    <property type="entry name" value="GAF"/>
</dbReference>
<evidence type="ECO:0000256" key="3">
    <source>
        <dbReference type="ARBA" id="ARBA00022553"/>
    </source>
</evidence>
<dbReference type="CDD" id="cd00082">
    <property type="entry name" value="HisKA"/>
    <property type="match status" value="1"/>
</dbReference>
<dbReference type="Gene3D" id="3.30.565.10">
    <property type="entry name" value="Histidine kinase-like ATPase, C-terminal domain"/>
    <property type="match status" value="1"/>
</dbReference>
<dbReference type="Gene3D" id="1.10.287.130">
    <property type="match status" value="1"/>
</dbReference>
<dbReference type="Pfam" id="PF02518">
    <property type="entry name" value="HATPase_c"/>
    <property type="match status" value="1"/>
</dbReference>
<gene>
    <name evidence="6" type="ORF">BWR22_06460</name>
</gene>
<dbReference type="RefSeq" id="WP_076732770.1">
    <property type="nucleotide sequence ID" value="NZ_CP019352.1"/>
</dbReference>
<evidence type="ECO:0000256" key="2">
    <source>
        <dbReference type="ARBA" id="ARBA00012438"/>
    </source>
</evidence>
<dbReference type="InterPro" id="IPR029016">
    <property type="entry name" value="GAF-like_dom_sf"/>
</dbReference>
<reference evidence="6 7" key="1">
    <citation type="submission" date="2017-01" db="EMBL/GenBank/DDBJ databases">
        <title>Complete genome of Lacinutrix venerupis DOK2-8 isolated from seawater in Dokdo.</title>
        <authorList>
            <person name="Chi W.-J."/>
            <person name="Kim J.H."/>
        </authorList>
    </citation>
    <scope>NUCLEOTIDE SEQUENCE [LARGE SCALE GENOMIC DNA]</scope>
    <source>
        <strain evidence="6 7">DOK2-8</strain>
    </source>
</reference>
<keyword evidence="4" id="KW-0175">Coiled coil</keyword>
<dbReference type="EMBL" id="CP019352">
    <property type="protein sequence ID" value="APX99965.1"/>
    <property type="molecule type" value="Genomic_DNA"/>
</dbReference>
<name>A0AAC9PWD3_9FLAO</name>
<keyword evidence="3" id="KW-0597">Phosphoprotein</keyword>
<dbReference type="InterPro" id="IPR004358">
    <property type="entry name" value="Sig_transdc_His_kin-like_C"/>
</dbReference>
<evidence type="ECO:0000313" key="6">
    <source>
        <dbReference type="EMBL" id="APX99965.1"/>
    </source>
</evidence>